<dbReference type="RefSeq" id="WP_039257710.1">
    <property type="nucleotide sequence ID" value="NZ_JDRY01000069.1"/>
</dbReference>
<protein>
    <submittedName>
        <fullName evidence="1">Uncharacterized protein</fullName>
    </submittedName>
</protein>
<reference evidence="1 2" key="1">
    <citation type="submission" date="2014-01" db="EMBL/GenBank/DDBJ databases">
        <title>Plasmidome dynamics in the species complex Clostridium novyi sensu lato converts strains of independent lineages into distinctly different pathogens.</title>
        <authorList>
            <person name="Skarin H."/>
            <person name="Segerman B."/>
        </authorList>
    </citation>
    <scope>NUCLEOTIDE SEQUENCE [LARGE SCALE GENOMIC DNA]</scope>
    <source>
        <strain evidence="1 2">DC5</strain>
    </source>
</reference>
<proteinExistence type="predicted"/>
<dbReference type="Proteomes" id="UP000030014">
    <property type="component" value="Unassembled WGS sequence"/>
</dbReference>
<gene>
    <name evidence="1" type="ORF">Z955_12550</name>
</gene>
<sequence length="73" mass="8513">MNKKKSSVYGPNIRDFMEGNQKKLKSYSKNGKSSVELPNNVEDSIITNNIAWSEFDYTYDNESDIMNDDYFDE</sequence>
<organism evidence="1 2">
    <name type="scientific">Clostridium botulinum C/D str. DC5</name>
    <dbReference type="NCBI Taxonomy" id="1443128"/>
    <lineage>
        <taxon>Bacteria</taxon>
        <taxon>Bacillati</taxon>
        <taxon>Bacillota</taxon>
        <taxon>Clostridia</taxon>
        <taxon>Eubacteriales</taxon>
        <taxon>Clostridiaceae</taxon>
        <taxon>Clostridium</taxon>
    </lineage>
</organism>
<evidence type="ECO:0000313" key="2">
    <source>
        <dbReference type="Proteomes" id="UP000030014"/>
    </source>
</evidence>
<accession>A0A0A0I863</accession>
<name>A0A0A0I863_CLOBO</name>
<dbReference type="AlphaFoldDB" id="A0A0A0I863"/>
<comment type="caution">
    <text evidence="1">The sequence shown here is derived from an EMBL/GenBank/DDBJ whole genome shotgun (WGS) entry which is preliminary data.</text>
</comment>
<dbReference type="EMBL" id="JDRY01000069">
    <property type="protein sequence ID" value="KGM97082.1"/>
    <property type="molecule type" value="Genomic_DNA"/>
</dbReference>
<evidence type="ECO:0000313" key="1">
    <source>
        <dbReference type="EMBL" id="KGM97082.1"/>
    </source>
</evidence>